<dbReference type="AlphaFoldDB" id="A0A9W7CCB5"/>
<dbReference type="EMBL" id="BRXZ01000018">
    <property type="protein sequence ID" value="GMI03148.1"/>
    <property type="molecule type" value="Genomic_DNA"/>
</dbReference>
<feature type="compositionally biased region" description="Low complexity" evidence="1">
    <location>
        <begin position="10"/>
        <end position="25"/>
    </location>
</feature>
<feature type="compositionally biased region" description="Low complexity" evidence="1">
    <location>
        <begin position="167"/>
        <end position="189"/>
    </location>
</feature>
<reference evidence="2" key="1">
    <citation type="submission" date="2022-07" db="EMBL/GenBank/DDBJ databases">
        <title>Genome analysis of Parmales, a sister group of diatoms, reveals the evolutionary specialization of diatoms from phago-mixotrophs to photoautotrophs.</title>
        <authorList>
            <person name="Ban H."/>
            <person name="Sato S."/>
            <person name="Yoshikawa S."/>
            <person name="Kazumasa Y."/>
            <person name="Nakamura Y."/>
            <person name="Ichinomiya M."/>
            <person name="Saitoh K."/>
            <person name="Sato N."/>
            <person name="Blanc-Mathieu R."/>
            <person name="Endo H."/>
            <person name="Kuwata A."/>
            <person name="Ogata H."/>
        </authorList>
    </citation>
    <scope>NUCLEOTIDE SEQUENCE</scope>
</reference>
<proteinExistence type="predicted"/>
<feature type="compositionally biased region" description="Basic and acidic residues" evidence="1">
    <location>
        <begin position="195"/>
        <end position="204"/>
    </location>
</feature>
<gene>
    <name evidence="2" type="ORF">TrRE_jg5851</name>
</gene>
<dbReference type="Proteomes" id="UP001165082">
    <property type="component" value="Unassembled WGS sequence"/>
</dbReference>
<protein>
    <submittedName>
        <fullName evidence="2">Uncharacterized protein</fullName>
    </submittedName>
</protein>
<feature type="region of interest" description="Disordered" evidence="1">
    <location>
        <begin position="1"/>
        <end position="47"/>
    </location>
</feature>
<feature type="region of interest" description="Disordered" evidence="1">
    <location>
        <begin position="161"/>
        <end position="217"/>
    </location>
</feature>
<comment type="caution">
    <text evidence="2">The sequence shown here is derived from an EMBL/GenBank/DDBJ whole genome shotgun (WGS) entry which is preliminary data.</text>
</comment>
<sequence>MSSNKDLFDDVSSGSSSDSESSVESSADKDQNEGGGDAAEAAPDDNLEVWEVKVPTSLLKKGVKGLGLGGTILLESGFQDRVGGGKVKVTHKPCTGPKFMLADVKGKGIRARKVDKTVMISIPPSVDMSRGVKGVVNGGYGQVEQDKTLRRRWKAIGDVMSDWSGEASSKATNKATKKAAATTTASSPKPSKKRKADDGGEKSAKKSSKKKKKTRKE</sequence>
<keyword evidence="3" id="KW-1185">Reference proteome</keyword>
<dbReference type="OrthoDB" id="10502049at2759"/>
<evidence type="ECO:0000313" key="3">
    <source>
        <dbReference type="Proteomes" id="UP001165082"/>
    </source>
</evidence>
<accession>A0A9W7CCB5</accession>
<name>A0A9W7CCB5_9STRA</name>
<organism evidence="2 3">
    <name type="scientific">Triparma retinervis</name>
    <dbReference type="NCBI Taxonomy" id="2557542"/>
    <lineage>
        <taxon>Eukaryota</taxon>
        <taxon>Sar</taxon>
        <taxon>Stramenopiles</taxon>
        <taxon>Ochrophyta</taxon>
        <taxon>Bolidophyceae</taxon>
        <taxon>Parmales</taxon>
        <taxon>Triparmaceae</taxon>
        <taxon>Triparma</taxon>
    </lineage>
</organism>
<evidence type="ECO:0000313" key="2">
    <source>
        <dbReference type="EMBL" id="GMI03148.1"/>
    </source>
</evidence>
<evidence type="ECO:0000256" key="1">
    <source>
        <dbReference type="SAM" id="MobiDB-lite"/>
    </source>
</evidence>
<feature type="compositionally biased region" description="Basic residues" evidence="1">
    <location>
        <begin position="205"/>
        <end position="217"/>
    </location>
</feature>